<evidence type="ECO:0000313" key="1">
    <source>
        <dbReference type="EMBL" id="AFQ96596.1"/>
    </source>
</evidence>
<reference evidence="1 2" key="1">
    <citation type="journal article" date="2012" name="J. Virol.">
        <title>Complete Genomic Sequence of Erwinia amylovora Phage PhiEaH2.</title>
        <authorList>
            <person name="Domotor D."/>
            <person name="Becsagh P."/>
            <person name="Rakhely G."/>
            <person name="Schneider G."/>
            <person name="Kovacs T."/>
        </authorList>
    </citation>
    <scope>NUCLEOTIDE SEQUENCE [LARGE SCALE GENOMIC DNA]</scope>
</reference>
<sequence length="82" mass="9619">MAKLVAWFRNTFYTNWRAAEDELTATLEHERIFTIAMVEYMLEGDFTREEILTVMRHGRTPQDQAKIEKEIFALKNGSVHNG</sequence>
<name>J7KC76_9CAUD</name>
<dbReference type="KEGG" id="vg:14297212"/>
<evidence type="ECO:0000313" key="2">
    <source>
        <dbReference type="Proteomes" id="UP000003802"/>
    </source>
</evidence>
<dbReference type="EMBL" id="JX316028">
    <property type="protein sequence ID" value="AFQ96596.1"/>
    <property type="molecule type" value="Genomic_DNA"/>
</dbReference>
<dbReference type="GeneID" id="14297212"/>
<protein>
    <submittedName>
        <fullName evidence="1">Uncharacterized protein</fullName>
    </submittedName>
</protein>
<keyword evidence="2" id="KW-1185">Reference proteome</keyword>
<proteinExistence type="predicted"/>
<organism evidence="1 2">
    <name type="scientific">Erwinia phage phiEaH2</name>
    <dbReference type="NCBI Taxonomy" id="1029988"/>
    <lineage>
        <taxon>Viruses</taxon>
        <taxon>Duplodnaviria</taxon>
        <taxon>Heunggongvirae</taxon>
        <taxon>Uroviricota</taxon>
        <taxon>Caudoviricetes</taxon>
        <taxon>Chimalliviridae</taxon>
        <taxon>Erskinevirus</taxon>
        <taxon>Erskinevirus EaH2</taxon>
    </lineage>
</organism>
<dbReference type="Proteomes" id="UP000003802">
    <property type="component" value="Segment"/>
</dbReference>
<dbReference type="RefSeq" id="YP_007237701.1">
    <property type="nucleotide sequence ID" value="NC_019929.1"/>
</dbReference>
<accession>J7KC76</accession>